<dbReference type="Proteomes" id="UP000274504">
    <property type="component" value="Unassembled WGS sequence"/>
</dbReference>
<dbReference type="WBParaSite" id="HDID_0000986101-mRNA-1">
    <property type="protein sequence ID" value="HDID_0000986101-mRNA-1"/>
    <property type="gene ID" value="HDID_0000986101"/>
</dbReference>
<feature type="signal peptide" evidence="1">
    <location>
        <begin position="1"/>
        <end position="20"/>
    </location>
</feature>
<dbReference type="AlphaFoldDB" id="A0A0R3SW45"/>
<name>A0A0R3SW45_HYMDI</name>
<reference evidence="4" key="1">
    <citation type="submission" date="2017-02" db="UniProtKB">
        <authorList>
            <consortium name="WormBaseParasite"/>
        </authorList>
    </citation>
    <scope>IDENTIFICATION</scope>
</reference>
<evidence type="ECO:0000313" key="2">
    <source>
        <dbReference type="EMBL" id="VDL62278.1"/>
    </source>
</evidence>
<dbReference type="EMBL" id="UYSG01011423">
    <property type="protein sequence ID" value="VDL62278.1"/>
    <property type="molecule type" value="Genomic_DNA"/>
</dbReference>
<dbReference type="OrthoDB" id="6258150at2759"/>
<reference evidence="2 3" key="2">
    <citation type="submission" date="2018-11" db="EMBL/GenBank/DDBJ databases">
        <authorList>
            <consortium name="Pathogen Informatics"/>
        </authorList>
    </citation>
    <scope>NUCLEOTIDE SEQUENCE [LARGE SCALE GENOMIC DNA]</scope>
</reference>
<dbReference type="STRING" id="6216.A0A0R3SW45"/>
<evidence type="ECO:0000256" key="1">
    <source>
        <dbReference type="SAM" id="SignalP"/>
    </source>
</evidence>
<feature type="chain" id="PRO_5043131503" evidence="1">
    <location>
        <begin position="21"/>
        <end position="220"/>
    </location>
</feature>
<sequence length="220" mass="25011">MNLLMTTILTIFCHPLFTYAQETIGELKFNFFFESVDGKLLSGETCDPWPAQKCDIYLKICVKSLGEESCILFDKQTQVWNNTHAGQTAVSFPLKHPIPENLEVIVGAWDHNPMSSPDLIARFRGQLVVAETPNTASKFKLERDDVRYVNNFRLDAYVHIICARFHYGGNCNRKCIPDPERYACDINGLKKCRRGEALCKINWSSVFTLTNIGIAQKINV</sequence>
<organism evidence="4">
    <name type="scientific">Hymenolepis diminuta</name>
    <name type="common">Rat tapeworm</name>
    <dbReference type="NCBI Taxonomy" id="6216"/>
    <lineage>
        <taxon>Eukaryota</taxon>
        <taxon>Metazoa</taxon>
        <taxon>Spiralia</taxon>
        <taxon>Lophotrochozoa</taxon>
        <taxon>Platyhelminthes</taxon>
        <taxon>Cestoda</taxon>
        <taxon>Eucestoda</taxon>
        <taxon>Cyclophyllidea</taxon>
        <taxon>Hymenolepididae</taxon>
        <taxon>Hymenolepis</taxon>
    </lineage>
</organism>
<gene>
    <name evidence="2" type="ORF">HDID_LOCUS9859</name>
</gene>
<protein>
    <submittedName>
        <fullName evidence="4">DSL domain-containing protein</fullName>
    </submittedName>
</protein>
<evidence type="ECO:0000313" key="3">
    <source>
        <dbReference type="Proteomes" id="UP000274504"/>
    </source>
</evidence>
<keyword evidence="1" id="KW-0732">Signal</keyword>
<accession>A0A0R3SW45</accession>
<proteinExistence type="predicted"/>
<evidence type="ECO:0000313" key="4">
    <source>
        <dbReference type="WBParaSite" id="HDID_0000986101-mRNA-1"/>
    </source>
</evidence>
<dbReference type="Gene3D" id="2.60.40.3510">
    <property type="match status" value="1"/>
</dbReference>